<evidence type="ECO:0000256" key="3">
    <source>
        <dbReference type="ARBA" id="ARBA00022692"/>
    </source>
</evidence>
<keyword evidence="5 8" id="KW-0175">Coiled coil</keyword>
<evidence type="ECO:0000256" key="6">
    <source>
        <dbReference type="ARBA" id="ARBA00023136"/>
    </source>
</evidence>
<evidence type="ECO:0000313" key="12">
    <source>
        <dbReference type="RefSeq" id="XP_008812164.3"/>
    </source>
</evidence>
<evidence type="ECO:0000256" key="5">
    <source>
        <dbReference type="ARBA" id="ARBA00023054"/>
    </source>
</evidence>
<comment type="similarity">
    <text evidence="7">Belongs to the plant Proton pump-interactor protein family.</text>
</comment>
<dbReference type="PANTHER" id="PTHR32219">
    <property type="entry name" value="RNA-BINDING PROTEIN YLMH-RELATED"/>
    <property type="match status" value="1"/>
</dbReference>
<evidence type="ECO:0000256" key="1">
    <source>
        <dbReference type="ARBA" id="ARBA00004162"/>
    </source>
</evidence>
<proteinExistence type="inferred from homology"/>
<reference evidence="11" key="1">
    <citation type="journal article" date="2019" name="Nat. Commun.">
        <title>Genome-wide association mapping of date palm fruit traits.</title>
        <authorList>
            <person name="Hazzouri K.M."/>
            <person name="Gros-Balthazard M."/>
            <person name="Flowers J.M."/>
            <person name="Copetti D."/>
            <person name="Lemansour A."/>
            <person name="Lebrun M."/>
            <person name="Masmoudi K."/>
            <person name="Ferrand S."/>
            <person name="Dhar M.I."/>
            <person name="Fresquez Z.A."/>
            <person name="Rosas U."/>
            <person name="Zhang J."/>
            <person name="Talag J."/>
            <person name="Lee S."/>
            <person name="Kudrna D."/>
            <person name="Powell R.F."/>
            <person name="Leitch I.J."/>
            <person name="Krueger R.R."/>
            <person name="Wing R.A."/>
            <person name="Amiri K.M.A."/>
            <person name="Purugganan M.D."/>
        </authorList>
    </citation>
    <scope>NUCLEOTIDE SEQUENCE [LARGE SCALE GENOMIC DNA]</scope>
    <source>
        <strain evidence="11">cv. Khalas</strain>
    </source>
</reference>
<evidence type="ECO:0000256" key="8">
    <source>
        <dbReference type="SAM" id="Coils"/>
    </source>
</evidence>
<evidence type="ECO:0000256" key="2">
    <source>
        <dbReference type="ARBA" id="ARBA00022475"/>
    </source>
</evidence>
<evidence type="ECO:0000313" key="11">
    <source>
        <dbReference type="Proteomes" id="UP000228380"/>
    </source>
</evidence>
<evidence type="ECO:0000256" key="7">
    <source>
        <dbReference type="ARBA" id="ARBA00038080"/>
    </source>
</evidence>
<dbReference type="OrthoDB" id="2195113at2759"/>
<keyword evidence="4 10" id="KW-1133">Transmembrane helix</keyword>
<feature type="transmembrane region" description="Helical" evidence="10">
    <location>
        <begin position="606"/>
        <end position="629"/>
    </location>
</feature>
<keyword evidence="3 10" id="KW-0812">Transmembrane</keyword>
<feature type="compositionally biased region" description="Basic and acidic residues" evidence="9">
    <location>
        <begin position="519"/>
        <end position="532"/>
    </location>
</feature>
<dbReference type="RefSeq" id="XP_038981333.1">
    <property type="nucleotide sequence ID" value="XM_039125405.1"/>
</dbReference>
<keyword evidence="2" id="KW-1003">Cell membrane</keyword>
<protein>
    <submittedName>
        <fullName evidence="12 13">Proton pump-interactor BIP131</fullName>
    </submittedName>
</protein>
<comment type="subcellular location">
    <subcellularLocation>
        <location evidence="1">Cell membrane</location>
        <topology evidence="1">Single-pass membrane protein</topology>
    </subcellularLocation>
</comment>
<evidence type="ECO:0000256" key="4">
    <source>
        <dbReference type="ARBA" id="ARBA00022989"/>
    </source>
</evidence>
<dbReference type="GeneID" id="103723123"/>
<dbReference type="Proteomes" id="UP000228380">
    <property type="component" value="Chromosome 4"/>
</dbReference>
<dbReference type="AlphaFoldDB" id="A0A8B7D384"/>
<dbReference type="GO" id="GO:0005886">
    <property type="term" value="C:plasma membrane"/>
    <property type="evidence" value="ECO:0007669"/>
    <property type="project" value="UniProtKB-SubCell"/>
</dbReference>
<name>A0A8B7D384_PHODC</name>
<dbReference type="RefSeq" id="XP_008812164.3">
    <property type="nucleotide sequence ID" value="XM_008813942.4"/>
</dbReference>
<reference evidence="12 13" key="2">
    <citation type="submission" date="2025-04" db="UniProtKB">
        <authorList>
            <consortium name="RefSeq"/>
        </authorList>
    </citation>
    <scope>IDENTIFICATION</scope>
    <source>
        <tissue evidence="12 13">Young leaves</tissue>
    </source>
</reference>
<evidence type="ECO:0000256" key="9">
    <source>
        <dbReference type="SAM" id="MobiDB-lite"/>
    </source>
</evidence>
<feature type="region of interest" description="Disordered" evidence="9">
    <location>
        <begin position="36"/>
        <end position="68"/>
    </location>
</feature>
<keyword evidence="11" id="KW-1185">Reference proteome</keyword>
<dbReference type="PANTHER" id="PTHR32219:SF2">
    <property type="entry name" value="PROTON PUMP-INTERACTOR 1"/>
    <property type="match status" value="1"/>
</dbReference>
<accession>A0A8B7D384</accession>
<feature type="compositionally biased region" description="Basic and acidic residues" evidence="9">
    <location>
        <begin position="53"/>
        <end position="64"/>
    </location>
</feature>
<feature type="coiled-coil region" evidence="8">
    <location>
        <begin position="260"/>
        <end position="301"/>
    </location>
</feature>
<dbReference type="InterPro" id="IPR055282">
    <property type="entry name" value="PPI1-4"/>
</dbReference>
<dbReference type="KEGG" id="pda:103723123"/>
<evidence type="ECO:0000313" key="13">
    <source>
        <dbReference type="RefSeq" id="XP_038981333.1"/>
    </source>
</evidence>
<gene>
    <name evidence="12 13" type="primary">LOC103723123</name>
</gene>
<evidence type="ECO:0000256" key="10">
    <source>
        <dbReference type="SAM" id="Phobius"/>
    </source>
</evidence>
<keyword evidence="6 10" id="KW-0472">Membrane</keyword>
<feature type="region of interest" description="Disordered" evidence="9">
    <location>
        <begin position="509"/>
        <end position="567"/>
    </location>
</feature>
<sequence length="632" mass="71224">MGVEVLGADVTSGQVKGIEANDTFLAEMDGKTKANLGQEAGEPIKSGLGDNSHGAKEETKEGDHVTNANFPKDAVDEWPAPKQIHYFYFVKFRSYEDPKLKAKIEQADKDIQKKNQARFQITEALKVKRSERANVISQLKPLTAEDKQYRAVMDEKRKEIKPLQTALGKLNNAKNAVREKGMGLCSSEEELNDLIKSLQYHISHESISLDEEKQLMREIKQLEGTRGKVIANAAMRAKIQDTLGQKEAIQDQVKLIGGDIDGVKKEQQAIRANIKQLEEELKAIDDEISSLQEELTSVTEKRNKAFETLNELRKARDEVNACYYQNRALLNNAKELAAKKDVAALEGLLHSEVEKFMSQWSSNKSFREDYERRILPSLDTRQLSRDGRMRNPDEKPILLEATPTTESETVTPLKANAKRAKEDVKSAVRSDIASTQKALKENIIGPIQVELREKVGDLEDIKDNDGTEKSQKELSKSYEIDAAKLREMKREEEIAKAKLAMERKRKLAEKAASRAAARAQKEAEKKLKEKEKKAKKKSGPSVPGISDEQIEADPKIVEPEEADVQVDDPVPVKAKEQKENVRYRSLAKSHNRLPKVILKRKKSQSYWSWVVPATILALVLVIVGCYFSFGRN</sequence>
<organism evidence="11 12">
    <name type="scientific">Phoenix dactylifera</name>
    <name type="common">Date palm</name>
    <dbReference type="NCBI Taxonomy" id="42345"/>
    <lineage>
        <taxon>Eukaryota</taxon>
        <taxon>Viridiplantae</taxon>
        <taxon>Streptophyta</taxon>
        <taxon>Embryophyta</taxon>
        <taxon>Tracheophyta</taxon>
        <taxon>Spermatophyta</taxon>
        <taxon>Magnoliopsida</taxon>
        <taxon>Liliopsida</taxon>
        <taxon>Arecaceae</taxon>
        <taxon>Coryphoideae</taxon>
        <taxon>Phoeniceae</taxon>
        <taxon>Phoenix</taxon>
    </lineage>
</organism>